<keyword evidence="3" id="KW-1185">Reference proteome</keyword>
<name>A0A4Z0RAH7_9FIRM</name>
<dbReference type="Pfam" id="PF07484">
    <property type="entry name" value="Collar"/>
    <property type="match status" value="1"/>
</dbReference>
<comment type="caution">
    <text evidence="2">The sequence shown here is derived from an EMBL/GenBank/DDBJ whole genome shotgun (WGS) entry which is preliminary data.</text>
</comment>
<dbReference type="OrthoDB" id="9810174at2"/>
<dbReference type="SUPFAM" id="SSF88874">
    <property type="entry name" value="Receptor-binding domain of short tail fibre protein gp12"/>
    <property type="match status" value="1"/>
</dbReference>
<evidence type="ECO:0000313" key="3">
    <source>
        <dbReference type="Proteomes" id="UP000298460"/>
    </source>
</evidence>
<organism evidence="2 3">
    <name type="scientific">Desulfosporosinus fructosivorans</name>
    <dbReference type="NCBI Taxonomy" id="2018669"/>
    <lineage>
        <taxon>Bacteria</taxon>
        <taxon>Bacillati</taxon>
        <taxon>Bacillota</taxon>
        <taxon>Clostridia</taxon>
        <taxon>Eubacteriales</taxon>
        <taxon>Desulfitobacteriaceae</taxon>
        <taxon>Desulfosporosinus</taxon>
    </lineage>
</organism>
<dbReference type="Gene3D" id="3.90.1340.10">
    <property type="entry name" value="Phage tail collar domain"/>
    <property type="match status" value="1"/>
</dbReference>
<dbReference type="AlphaFoldDB" id="A0A4Z0RAH7"/>
<dbReference type="RefSeq" id="WP_135544384.1">
    <property type="nucleotide sequence ID" value="NZ_SPQQ01000001.1"/>
</dbReference>
<evidence type="ECO:0000313" key="2">
    <source>
        <dbReference type="EMBL" id="TGE39444.1"/>
    </source>
</evidence>
<dbReference type="Proteomes" id="UP000298460">
    <property type="component" value="Unassembled WGS sequence"/>
</dbReference>
<proteinExistence type="predicted"/>
<gene>
    <name evidence="2" type="ORF">E4K67_00025</name>
</gene>
<dbReference type="InterPro" id="IPR011083">
    <property type="entry name" value="Phage_tail_collar_dom"/>
</dbReference>
<evidence type="ECO:0000259" key="1">
    <source>
        <dbReference type="Pfam" id="PF07484"/>
    </source>
</evidence>
<accession>A0A4Z0RAH7</accession>
<dbReference type="InterPro" id="IPR037053">
    <property type="entry name" value="Phage_tail_collar_dom_sf"/>
</dbReference>
<protein>
    <submittedName>
        <fullName evidence="2">Tail fiber protein</fullName>
    </submittedName>
</protein>
<sequence>MDPYLGDIELFAFDFAPSYWMLCEGQTLNIATNQALFTLLGTTFGGNGTTTFCLPDLRNALPMQGMGMHYCIAVQGTYPSRN</sequence>
<dbReference type="EMBL" id="SPQQ01000001">
    <property type="protein sequence ID" value="TGE39444.1"/>
    <property type="molecule type" value="Genomic_DNA"/>
</dbReference>
<feature type="domain" description="Phage tail collar" evidence="1">
    <location>
        <begin position="6"/>
        <end position="61"/>
    </location>
</feature>
<reference evidence="2 3" key="1">
    <citation type="submission" date="2019-03" db="EMBL/GenBank/DDBJ databases">
        <title>Draft Genome Sequence of Desulfosporosinus fructosivorans Strain 63.6F, Isolated from Marine Sediment in the Baltic Sea.</title>
        <authorList>
            <person name="Hausmann B."/>
            <person name="Vandieken V."/>
            <person name="Pjevac P."/>
            <person name="Schreck K."/>
            <person name="Herbold C.W."/>
            <person name="Loy A."/>
        </authorList>
    </citation>
    <scope>NUCLEOTIDE SEQUENCE [LARGE SCALE GENOMIC DNA]</scope>
    <source>
        <strain evidence="2 3">63.6F</strain>
    </source>
</reference>